<dbReference type="STRING" id="2035.RU06_00025"/>
<dbReference type="GO" id="GO:0016705">
    <property type="term" value="F:oxidoreductase activity, acting on paired donors, with incorporation or reduction of molecular oxygen"/>
    <property type="evidence" value="ECO:0007669"/>
    <property type="project" value="InterPro"/>
</dbReference>
<gene>
    <name evidence="2" type="ORF">EDF64_11931</name>
</gene>
<proteinExistence type="predicted"/>
<organism evidence="2 3">
    <name type="scientific">Curtobacterium flaccumfaciens</name>
    <dbReference type="NCBI Taxonomy" id="2035"/>
    <lineage>
        <taxon>Bacteria</taxon>
        <taxon>Bacillati</taxon>
        <taxon>Actinomycetota</taxon>
        <taxon>Actinomycetes</taxon>
        <taxon>Micrococcales</taxon>
        <taxon>Microbacteriaceae</taxon>
        <taxon>Curtobacterium</taxon>
    </lineage>
</organism>
<dbReference type="SUPFAM" id="SSF51679">
    <property type="entry name" value="Bacterial luciferase-like"/>
    <property type="match status" value="1"/>
</dbReference>
<dbReference type="PANTHER" id="PTHR30137">
    <property type="entry name" value="LUCIFERASE-LIKE MONOOXYGENASE"/>
    <property type="match status" value="1"/>
</dbReference>
<comment type="caution">
    <text evidence="2">The sequence shown here is derived from an EMBL/GenBank/DDBJ whole genome shotgun (WGS) entry which is preliminary data.</text>
</comment>
<reference evidence="2 3" key="1">
    <citation type="submission" date="2019-03" db="EMBL/GenBank/DDBJ databases">
        <title>Genomic analyses of the natural microbiome of Caenorhabditis elegans.</title>
        <authorList>
            <person name="Samuel B."/>
        </authorList>
    </citation>
    <scope>NUCLEOTIDE SEQUENCE [LARGE SCALE GENOMIC DNA]</scope>
    <source>
        <strain evidence="2 3">JUb65</strain>
    </source>
</reference>
<accession>A0A4R6DB84</accession>
<dbReference type="InterPro" id="IPR050766">
    <property type="entry name" value="Bact_Lucif_Oxidored"/>
</dbReference>
<dbReference type="Gene3D" id="3.20.20.30">
    <property type="entry name" value="Luciferase-like domain"/>
    <property type="match status" value="1"/>
</dbReference>
<dbReference type="Proteomes" id="UP000295764">
    <property type="component" value="Unassembled WGS sequence"/>
</dbReference>
<evidence type="ECO:0000259" key="1">
    <source>
        <dbReference type="Pfam" id="PF00296"/>
    </source>
</evidence>
<sequence>MRPARAERTAMRPARAAQTAILLPAVWHDRSMPLDGTPLDRLGFLTIGSFDPARPSQGHEDTLRVIERAEALGFDSAWLRHRHLQHGISSPIAVMAAASQRTSRIDLGTAVTPIGAENPFRLAEDLSTVDVLLGGRLNPGFSVGTPMHYDLYREALYPDTADQEDLGNDRLLRFRDLVRGDPVTDTVERRGIEDFAQTVQPHSAGLVDRIWYGTGSTKSAVWAGENGFHLLTSSVTRSENGTDFATNQRAQIDAYLDVHPDPGTARVSQGLVVIPTDTATREQEARYRAYVEGRSGRVGVPMGPAGMLFAADLVGSSAEIAERLRADAGYQAVTEVAFALPFAFEPDDYAQIVTDIAERLGPELGWAPKRAV</sequence>
<evidence type="ECO:0000313" key="2">
    <source>
        <dbReference type="EMBL" id="TDN41540.1"/>
    </source>
</evidence>
<dbReference type="EMBL" id="SNVW01000019">
    <property type="protein sequence ID" value="TDN41540.1"/>
    <property type="molecule type" value="Genomic_DNA"/>
</dbReference>
<dbReference type="AlphaFoldDB" id="A0A4R6DB84"/>
<dbReference type="InterPro" id="IPR011251">
    <property type="entry name" value="Luciferase-like_dom"/>
</dbReference>
<dbReference type="GO" id="GO:0005829">
    <property type="term" value="C:cytosol"/>
    <property type="evidence" value="ECO:0007669"/>
    <property type="project" value="TreeGrafter"/>
</dbReference>
<dbReference type="InterPro" id="IPR036661">
    <property type="entry name" value="Luciferase-like_sf"/>
</dbReference>
<dbReference type="Pfam" id="PF00296">
    <property type="entry name" value="Bac_luciferase"/>
    <property type="match status" value="1"/>
</dbReference>
<keyword evidence="2" id="KW-0560">Oxidoreductase</keyword>
<dbReference type="PANTHER" id="PTHR30137:SF15">
    <property type="entry name" value="BLL6902 PROTEIN"/>
    <property type="match status" value="1"/>
</dbReference>
<dbReference type="GO" id="GO:0004497">
    <property type="term" value="F:monooxygenase activity"/>
    <property type="evidence" value="ECO:0007669"/>
    <property type="project" value="UniProtKB-KW"/>
</dbReference>
<protein>
    <submittedName>
        <fullName evidence="2">Alkanesulfonate monooxygenase SsuD/methylene tetrahydromethanopterin reductase-like flavin-dependent oxidoreductase (Luciferase family)</fullName>
    </submittedName>
</protein>
<feature type="domain" description="Luciferase-like" evidence="1">
    <location>
        <begin position="54"/>
        <end position="291"/>
    </location>
</feature>
<name>A0A4R6DB84_9MICO</name>
<evidence type="ECO:0000313" key="3">
    <source>
        <dbReference type="Proteomes" id="UP000295764"/>
    </source>
</evidence>
<keyword evidence="2" id="KW-0503">Monooxygenase</keyword>